<evidence type="ECO:0000313" key="1">
    <source>
        <dbReference type="EMBL" id="TRM13012.1"/>
    </source>
</evidence>
<keyword evidence="2" id="KW-1185">Reference proteome</keyword>
<proteinExistence type="predicted"/>
<sequence length="106" mass="12635">MERKKFYINLGSKEISQIKYDNNDEFTIYATTDEVQTLRYKLDNMNDADTRAFYRAHVPIMPYHNDESNDDYDNEITEAFRMIYELGDNVTKQHIESMGILSDHHM</sequence>
<dbReference type="GO" id="GO:0016787">
    <property type="term" value="F:hydrolase activity"/>
    <property type="evidence" value="ECO:0007669"/>
    <property type="project" value="UniProtKB-KW"/>
</dbReference>
<dbReference type="EMBL" id="VJMZ01000001">
    <property type="protein sequence ID" value="TRM13012.1"/>
    <property type="molecule type" value="Genomic_DNA"/>
</dbReference>
<accession>A0A549YMA2</accession>
<dbReference type="Proteomes" id="UP000319280">
    <property type="component" value="Unassembled WGS sequence"/>
</dbReference>
<reference evidence="1 2" key="1">
    <citation type="submission" date="2019-07" db="EMBL/GenBank/DDBJ databases">
        <title>Genomic analysis of Lentibacillus sp. NKC851-2.</title>
        <authorList>
            <person name="Oh Y.J."/>
        </authorList>
    </citation>
    <scope>NUCLEOTIDE SEQUENCE [LARGE SCALE GENOMIC DNA]</scope>
    <source>
        <strain evidence="1 2">NKC851-2</strain>
    </source>
</reference>
<evidence type="ECO:0000313" key="2">
    <source>
        <dbReference type="Proteomes" id="UP000319280"/>
    </source>
</evidence>
<keyword evidence="1" id="KW-0378">Hydrolase</keyword>
<gene>
    <name evidence="1" type="ORF">FH966_15580</name>
</gene>
<comment type="caution">
    <text evidence="1">The sequence shown here is derived from an EMBL/GenBank/DDBJ whole genome shotgun (WGS) entry which is preliminary data.</text>
</comment>
<dbReference type="AlphaFoldDB" id="A0A549YMA2"/>
<organism evidence="1 2">
    <name type="scientific">Lentibacillus cibarius</name>
    <dbReference type="NCBI Taxonomy" id="2583219"/>
    <lineage>
        <taxon>Bacteria</taxon>
        <taxon>Bacillati</taxon>
        <taxon>Bacillota</taxon>
        <taxon>Bacilli</taxon>
        <taxon>Bacillales</taxon>
        <taxon>Bacillaceae</taxon>
        <taxon>Lentibacillus</taxon>
    </lineage>
</organism>
<name>A0A549YMA2_9BACI</name>
<dbReference type="RefSeq" id="WP_142791902.1">
    <property type="nucleotide sequence ID" value="NZ_VJMZ01000001.1"/>
</dbReference>
<protein>
    <submittedName>
        <fullName evidence="1">Hydrolase</fullName>
    </submittedName>
</protein>